<sequence length="88" mass="10325">MNEGNPKLQTPKAFFNEAPWHSPRRLAQQLGKWRTRSWLEHDDELDGIDGDGYRPTVVENEARTEGRWNRPQNSLEYVEVKWACIKCA</sequence>
<protein>
    <submittedName>
        <fullName evidence="1">Uncharacterized protein</fullName>
    </submittedName>
</protein>
<comment type="caution">
    <text evidence="1">The sequence shown here is derived from an EMBL/GenBank/DDBJ whole genome shotgun (WGS) entry which is preliminary data.</text>
</comment>
<evidence type="ECO:0000313" key="2">
    <source>
        <dbReference type="Proteomes" id="UP001396334"/>
    </source>
</evidence>
<reference evidence="1 2" key="1">
    <citation type="journal article" date="2024" name="G3 (Bethesda)">
        <title>Genome assembly of Hibiscus sabdariffa L. provides insights into metabolisms of medicinal natural products.</title>
        <authorList>
            <person name="Kim T."/>
        </authorList>
    </citation>
    <scope>NUCLEOTIDE SEQUENCE [LARGE SCALE GENOMIC DNA]</scope>
    <source>
        <strain evidence="1">TK-2024</strain>
        <tissue evidence="1">Old leaves</tissue>
    </source>
</reference>
<accession>A0ABR2U5L0</accession>
<organism evidence="1 2">
    <name type="scientific">Hibiscus sabdariffa</name>
    <name type="common">roselle</name>
    <dbReference type="NCBI Taxonomy" id="183260"/>
    <lineage>
        <taxon>Eukaryota</taxon>
        <taxon>Viridiplantae</taxon>
        <taxon>Streptophyta</taxon>
        <taxon>Embryophyta</taxon>
        <taxon>Tracheophyta</taxon>
        <taxon>Spermatophyta</taxon>
        <taxon>Magnoliopsida</taxon>
        <taxon>eudicotyledons</taxon>
        <taxon>Gunneridae</taxon>
        <taxon>Pentapetalae</taxon>
        <taxon>rosids</taxon>
        <taxon>malvids</taxon>
        <taxon>Malvales</taxon>
        <taxon>Malvaceae</taxon>
        <taxon>Malvoideae</taxon>
        <taxon>Hibiscus</taxon>
    </lineage>
</organism>
<dbReference type="EMBL" id="JBBPBN010000002">
    <property type="protein sequence ID" value="KAK9045015.1"/>
    <property type="molecule type" value="Genomic_DNA"/>
</dbReference>
<name>A0ABR2U5L0_9ROSI</name>
<keyword evidence="2" id="KW-1185">Reference proteome</keyword>
<dbReference type="Proteomes" id="UP001396334">
    <property type="component" value="Unassembled WGS sequence"/>
</dbReference>
<evidence type="ECO:0000313" key="1">
    <source>
        <dbReference type="EMBL" id="KAK9045015.1"/>
    </source>
</evidence>
<proteinExistence type="predicted"/>
<gene>
    <name evidence="1" type="ORF">V6N11_058905</name>
</gene>